<dbReference type="Pfam" id="PF09995">
    <property type="entry name" value="MPAB_Lcp_cat"/>
    <property type="match status" value="1"/>
</dbReference>
<sequence>MTERTSTEATVANDGYFGPGSVSWILFSDPSAKLGGVVAILLQALNPMMMRLFAQTSGYATDVDGRAERTGRYIDTTIFGDRAHADAAGASVRRMHQHANWTDPQTGVQLRANTHDWLVWTHNTLVWGILRAADAFGPELSVHQQDDFVSEQHKAASLVGIEPTVLACTRAELDAYMEAQKTWMALSLPAAEISRGLRKPNLRGNPAKIWAGVVVQDGVLSLLPEWARLLYGIEGRPMNLLSAARVTRGFIAGARKNVSRAELISEVTERVRTHPYRKVRQR</sequence>
<dbReference type="EMBL" id="CP012677">
    <property type="protein sequence ID" value="ALE92477.1"/>
    <property type="molecule type" value="Genomic_DNA"/>
</dbReference>
<feature type="domain" description="ER-bound oxygenase mpaB/mpaB'/Rubber oxygenase catalytic" evidence="1">
    <location>
        <begin position="28"/>
        <end position="242"/>
    </location>
</feature>
<dbReference type="AlphaFoldDB" id="A0A0M4QYP1"/>
<evidence type="ECO:0000259" key="1">
    <source>
        <dbReference type="Pfam" id="PF09995"/>
    </source>
</evidence>
<reference evidence="3" key="1">
    <citation type="submission" date="2015-09" db="EMBL/GenBank/DDBJ databases">
        <title>Complete genome of Arthrobacter alpinus strain R3.8.</title>
        <authorList>
            <person name="See-Too W.S."/>
            <person name="Chan K.G."/>
        </authorList>
    </citation>
    <scope>NUCLEOTIDE SEQUENCE [LARGE SCALE GENOMIC DNA]</scope>
    <source>
        <strain evidence="3">R3.8</strain>
    </source>
</reference>
<dbReference type="InterPro" id="IPR018713">
    <property type="entry name" value="MPAB/Lcp_cat_dom"/>
</dbReference>
<evidence type="ECO:0000313" key="2">
    <source>
        <dbReference type="EMBL" id="ALE92477.1"/>
    </source>
</evidence>
<accession>A0A0M4QYP1</accession>
<dbReference type="KEGG" id="aaq:AOC05_09380"/>
<dbReference type="OrthoDB" id="108890at2"/>
<evidence type="ECO:0000313" key="3">
    <source>
        <dbReference type="Proteomes" id="UP000062833"/>
    </source>
</evidence>
<proteinExistence type="predicted"/>
<organism evidence="2 3">
    <name type="scientific">Arthrobacter alpinus</name>
    <dbReference type="NCBI Taxonomy" id="656366"/>
    <lineage>
        <taxon>Bacteria</taxon>
        <taxon>Bacillati</taxon>
        <taxon>Actinomycetota</taxon>
        <taxon>Actinomycetes</taxon>
        <taxon>Micrococcales</taxon>
        <taxon>Micrococcaceae</taxon>
        <taxon>Arthrobacter</taxon>
    </lineage>
</organism>
<dbReference type="Proteomes" id="UP000062833">
    <property type="component" value="Chromosome"/>
</dbReference>
<dbReference type="PANTHER" id="PTHR36151">
    <property type="entry name" value="BLR2777 PROTEIN"/>
    <property type="match status" value="1"/>
</dbReference>
<keyword evidence="3" id="KW-1185">Reference proteome</keyword>
<gene>
    <name evidence="2" type="ORF">AOC05_09380</name>
</gene>
<dbReference type="PATRIC" id="fig|656366.3.peg.2033"/>
<protein>
    <recommendedName>
        <fullName evidence="1">ER-bound oxygenase mpaB/mpaB'/Rubber oxygenase catalytic domain-containing protein</fullName>
    </recommendedName>
</protein>
<dbReference type="PANTHER" id="PTHR36151:SF3">
    <property type="entry name" value="ER-BOUND OXYGENASE MPAB_MPAB'_RUBBER OXYGENASE CATALYTIC DOMAIN-CONTAINING PROTEIN"/>
    <property type="match status" value="1"/>
</dbReference>
<dbReference type="GO" id="GO:0016491">
    <property type="term" value="F:oxidoreductase activity"/>
    <property type="evidence" value="ECO:0007669"/>
    <property type="project" value="InterPro"/>
</dbReference>
<dbReference type="RefSeq" id="WP_062007001.1">
    <property type="nucleotide sequence ID" value="NZ_CP012677.1"/>
</dbReference>
<name>A0A0M4QYP1_9MICC</name>